<sequence>MTVDMARAVADAVLFEGYLLYPYRASALKNRMRWQFGVLAPRTADSSETWYARTECLVEPAVEPTLDLLVRFLQLRCRDNGSVPDEGVVREVDVSVRLDRFDAEHEVPFELPGGEDTDGNITCRTWPLSGMIRLGVEGFEELGELQKVRITVENHTPWDQGPSVERDVMLRRSLVSAHTLLAMRGGSFVSLLEPPDWASPAAESCRNKHTWPVLVGEHGKRDVMLSSPIILYDYPAVAPESPGDLFDAAEIDEILTLRTMTLTDEEKREARATDPRAAAIIDRTENLPSEVLEQLHGSARILPGDET</sequence>
<dbReference type="EMBL" id="JAVDXW010000001">
    <property type="protein sequence ID" value="MDR7300040.1"/>
    <property type="molecule type" value="Genomic_DNA"/>
</dbReference>
<evidence type="ECO:0000313" key="2">
    <source>
        <dbReference type="Proteomes" id="UP001180845"/>
    </source>
</evidence>
<gene>
    <name evidence="1" type="ORF">JOF55_000221</name>
</gene>
<protein>
    <submittedName>
        <fullName evidence="1">Uncharacterized protein</fullName>
    </submittedName>
</protein>
<keyword evidence="2" id="KW-1185">Reference proteome</keyword>
<accession>A0AAE4CJI3</accession>
<reference evidence="1" key="1">
    <citation type="submission" date="2023-07" db="EMBL/GenBank/DDBJ databases">
        <title>Sequencing the genomes of 1000 actinobacteria strains.</title>
        <authorList>
            <person name="Klenk H.-P."/>
        </authorList>
    </citation>
    <scope>NUCLEOTIDE SEQUENCE</scope>
    <source>
        <strain evidence="1">DSM 45977</strain>
    </source>
</reference>
<proteinExistence type="predicted"/>
<dbReference type="RefSeq" id="WP_310268135.1">
    <property type="nucleotide sequence ID" value="NZ_JAVDXW010000001.1"/>
</dbReference>
<comment type="caution">
    <text evidence="1">The sequence shown here is derived from an EMBL/GenBank/DDBJ whole genome shotgun (WGS) entry which is preliminary data.</text>
</comment>
<dbReference type="Proteomes" id="UP001180845">
    <property type="component" value="Unassembled WGS sequence"/>
</dbReference>
<evidence type="ECO:0000313" key="1">
    <source>
        <dbReference type="EMBL" id="MDR7300040.1"/>
    </source>
</evidence>
<name>A0AAE4CJI3_9ACTN</name>
<organism evidence="1 2">
    <name type="scientific">Haloactinomyces albus</name>
    <dbReference type="NCBI Taxonomy" id="1352928"/>
    <lineage>
        <taxon>Bacteria</taxon>
        <taxon>Bacillati</taxon>
        <taxon>Actinomycetota</taxon>
        <taxon>Actinomycetes</taxon>
        <taxon>Actinopolysporales</taxon>
        <taxon>Actinopolysporaceae</taxon>
        <taxon>Haloactinomyces</taxon>
    </lineage>
</organism>
<dbReference type="AlphaFoldDB" id="A0AAE4CJI3"/>